<dbReference type="EMBL" id="CAEZXZ010000093">
    <property type="protein sequence ID" value="CAB4705606.1"/>
    <property type="molecule type" value="Genomic_DNA"/>
</dbReference>
<dbReference type="SUPFAM" id="SSF56784">
    <property type="entry name" value="HAD-like"/>
    <property type="match status" value="1"/>
</dbReference>
<reference evidence="1" key="1">
    <citation type="submission" date="2020-05" db="EMBL/GenBank/DDBJ databases">
        <authorList>
            <person name="Chiriac C."/>
            <person name="Salcher M."/>
            <person name="Ghai R."/>
            <person name="Kavagutti S V."/>
        </authorList>
    </citation>
    <scope>NUCLEOTIDE SEQUENCE</scope>
</reference>
<accession>A0A6J6LUF2</accession>
<dbReference type="InterPro" id="IPR023214">
    <property type="entry name" value="HAD_sf"/>
</dbReference>
<name>A0A6J6LUF2_9ZZZZ</name>
<dbReference type="PANTHER" id="PTHR10000">
    <property type="entry name" value="PHOSPHOSERINE PHOSPHATASE"/>
    <property type="match status" value="1"/>
</dbReference>
<evidence type="ECO:0000313" key="1">
    <source>
        <dbReference type="EMBL" id="CAB4665500.1"/>
    </source>
</evidence>
<dbReference type="Gene3D" id="3.30.1240.10">
    <property type="match status" value="1"/>
</dbReference>
<evidence type="ECO:0000313" key="2">
    <source>
        <dbReference type="EMBL" id="CAB4705606.1"/>
    </source>
</evidence>
<protein>
    <submittedName>
        <fullName evidence="1">Unannotated protein</fullName>
    </submittedName>
</protein>
<dbReference type="PANTHER" id="PTHR10000:SF8">
    <property type="entry name" value="HAD SUPERFAMILY HYDROLASE-LIKE, TYPE 3"/>
    <property type="match status" value="1"/>
</dbReference>
<dbReference type="Pfam" id="PF08282">
    <property type="entry name" value="Hydrolase_3"/>
    <property type="match status" value="1"/>
</dbReference>
<dbReference type="Gene3D" id="3.40.50.1000">
    <property type="entry name" value="HAD superfamily/HAD-like"/>
    <property type="match status" value="1"/>
</dbReference>
<dbReference type="AlphaFoldDB" id="A0A6J6LUF2"/>
<dbReference type="GO" id="GO:0005829">
    <property type="term" value="C:cytosol"/>
    <property type="evidence" value="ECO:0007669"/>
    <property type="project" value="TreeGrafter"/>
</dbReference>
<proteinExistence type="predicted"/>
<dbReference type="GO" id="GO:0016791">
    <property type="term" value="F:phosphatase activity"/>
    <property type="evidence" value="ECO:0007669"/>
    <property type="project" value="TreeGrafter"/>
</dbReference>
<organism evidence="1">
    <name type="scientific">freshwater metagenome</name>
    <dbReference type="NCBI Taxonomy" id="449393"/>
    <lineage>
        <taxon>unclassified sequences</taxon>
        <taxon>metagenomes</taxon>
        <taxon>ecological metagenomes</taxon>
    </lineage>
</organism>
<gene>
    <name evidence="1" type="ORF">UFOPK2310_00328</name>
    <name evidence="2" type="ORF">UFOPK2625_00727</name>
</gene>
<dbReference type="GO" id="GO:0000287">
    <property type="term" value="F:magnesium ion binding"/>
    <property type="evidence" value="ECO:0007669"/>
    <property type="project" value="TreeGrafter"/>
</dbReference>
<dbReference type="EMBL" id="CAEZWW010000024">
    <property type="protein sequence ID" value="CAB4665500.1"/>
    <property type="molecule type" value="Genomic_DNA"/>
</dbReference>
<sequence length="270" mass="28358">MTKMPQLTLPDDFFPELIALDIDDTITEHMGNVGERVIDAVAAIRAAGVQVVLATGRSISTTTPVGRALGLDGWVVCSNGAVLATIEPETVIDAITFDPKPVLDQLIQQLPDAIYAVEDANGIFLTTKTFGANALGMSVREVSFDHLTVNPAVRLVVRSEDHREDGFGEIVKQMGLHSVIFGIGDVAWMDIGPVGVNKATMLAHLCTRLDVNPAKTLAIGDFVNDIEMLKWAGVGVAMGSASPAVMAAADTITSATPGIGVAEVLDALLA</sequence>
<dbReference type="InterPro" id="IPR036412">
    <property type="entry name" value="HAD-like_sf"/>
</dbReference>